<dbReference type="EMBL" id="MFDM01000025">
    <property type="protein sequence ID" value="OGE42454.1"/>
    <property type="molecule type" value="Genomic_DNA"/>
</dbReference>
<name>A0A1F5KNN1_9BACT</name>
<dbReference type="STRING" id="1797785.A3B45_02255"/>
<sequence>MSYRPRYTRRVSKRNKRNLFVTIILVIIILYAAIIWILPNFIKGIGSITAFLKPQSSKVINVSENPQLAPPALNIPFEATNTSQITIEGYGTPNSKVKLFLDDEEVGTENVSAEGKFIFKDVPLSLGTNNIYGKSLDDKGKMSLSSKIIKVTYDNEKPSLEILNPPDGLEVHGVRIVTVEGITEPQAKVYINDNQVIVDKDGKFKVEQSLNDGENIFVIKSVDPASNETSQQRIVKFTP</sequence>
<evidence type="ECO:0000313" key="2">
    <source>
        <dbReference type="EMBL" id="OGE42454.1"/>
    </source>
</evidence>
<accession>A0A1F5KNN1</accession>
<dbReference type="Gene3D" id="2.60.40.10">
    <property type="entry name" value="Immunoglobulins"/>
    <property type="match status" value="2"/>
</dbReference>
<dbReference type="InterPro" id="IPR013783">
    <property type="entry name" value="Ig-like_fold"/>
</dbReference>
<comment type="caution">
    <text evidence="2">The sequence shown here is derived from an EMBL/GenBank/DDBJ whole genome shotgun (WGS) entry which is preliminary data.</text>
</comment>
<reference evidence="2 3" key="1">
    <citation type="journal article" date="2016" name="Nat. Commun.">
        <title>Thousands of microbial genomes shed light on interconnected biogeochemical processes in an aquifer system.</title>
        <authorList>
            <person name="Anantharaman K."/>
            <person name="Brown C.T."/>
            <person name="Hug L.A."/>
            <person name="Sharon I."/>
            <person name="Castelle C.J."/>
            <person name="Probst A.J."/>
            <person name="Thomas B.C."/>
            <person name="Singh A."/>
            <person name="Wilkins M.J."/>
            <person name="Karaoz U."/>
            <person name="Brodie E.L."/>
            <person name="Williams K.H."/>
            <person name="Hubbard S.S."/>
            <person name="Banfield J.F."/>
        </authorList>
    </citation>
    <scope>NUCLEOTIDE SEQUENCE [LARGE SCALE GENOMIC DNA]</scope>
</reference>
<dbReference type="Pfam" id="PF09136">
    <property type="entry name" value="Glucodextran_B"/>
    <property type="match status" value="1"/>
</dbReference>
<protein>
    <recommendedName>
        <fullName evidence="4">Bacterial Ig domain-containing protein</fullName>
    </recommendedName>
</protein>
<proteinExistence type="predicted"/>
<organism evidence="2 3">
    <name type="scientific">Candidatus Daviesbacteria bacterium RIFCSPLOWO2_01_FULL_39_12</name>
    <dbReference type="NCBI Taxonomy" id="1797785"/>
    <lineage>
        <taxon>Bacteria</taxon>
        <taxon>Candidatus Daviesiibacteriota</taxon>
    </lineage>
</organism>
<evidence type="ECO:0000256" key="1">
    <source>
        <dbReference type="SAM" id="Phobius"/>
    </source>
</evidence>
<gene>
    <name evidence="2" type="ORF">A3B45_02255</name>
</gene>
<dbReference type="Proteomes" id="UP000178565">
    <property type="component" value="Unassembled WGS sequence"/>
</dbReference>
<keyword evidence="1" id="KW-0812">Transmembrane</keyword>
<feature type="transmembrane region" description="Helical" evidence="1">
    <location>
        <begin position="20"/>
        <end position="38"/>
    </location>
</feature>
<evidence type="ECO:0008006" key="4">
    <source>
        <dbReference type="Google" id="ProtNLM"/>
    </source>
</evidence>
<evidence type="ECO:0000313" key="3">
    <source>
        <dbReference type="Proteomes" id="UP000178565"/>
    </source>
</evidence>
<keyword evidence="1" id="KW-0472">Membrane</keyword>
<dbReference type="AlphaFoldDB" id="A0A1F5KNN1"/>
<keyword evidence="1" id="KW-1133">Transmembrane helix</keyword>